<dbReference type="InterPro" id="IPR050302">
    <property type="entry name" value="Rab_GAP_TBC_domain"/>
</dbReference>
<dbReference type="GeneID" id="109478556"/>
<evidence type="ECO:0000313" key="5">
    <source>
        <dbReference type="RefSeq" id="XP_019635734.1"/>
    </source>
</evidence>
<feature type="region of interest" description="Disordered" evidence="2">
    <location>
        <begin position="422"/>
        <end position="452"/>
    </location>
</feature>
<evidence type="ECO:0000256" key="1">
    <source>
        <dbReference type="SAM" id="Coils"/>
    </source>
</evidence>
<keyword evidence="4" id="KW-1185">Reference proteome</keyword>
<dbReference type="Gene3D" id="1.10.8.270">
    <property type="entry name" value="putative rabgap domain of human tbc1 domain family member 14 like domains"/>
    <property type="match status" value="1"/>
</dbReference>
<dbReference type="InterPro" id="IPR000195">
    <property type="entry name" value="Rab-GAP-TBC_dom"/>
</dbReference>
<feature type="region of interest" description="Disordered" evidence="2">
    <location>
        <begin position="1"/>
        <end position="24"/>
    </location>
</feature>
<reference evidence="5" key="1">
    <citation type="submission" date="2025-08" db="UniProtKB">
        <authorList>
            <consortium name="RefSeq"/>
        </authorList>
    </citation>
    <scope>IDENTIFICATION</scope>
    <source>
        <tissue evidence="5">Gonad</tissue>
    </source>
</reference>
<organism evidence="4 5">
    <name type="scientific">Branchiostoma belcheri</name>
    <name type="common">Amphioxus</name>
    <dbReference type="NCBI Taxonomy" id="7741"/>
    <lineage>
        <taxon>Eukaryota</taxon>
        <taxon>Metazoa</taxon>
        <taxon>Chordata</taxon>
        <taxon>Cephalochordata</taxon>
        <taxon>Leptocardii</taxon>
        <taxon>Amphioxiformes</taxon>
        <taxon>Branchiostomatidae</taxon>
        <taxon>Branchiostoma</taxon>
    </lineage>
</organism>
<dbReference type="GO" id="GO:0005096">
    <property type="term" value="F:GTPase activator activity"/>
    <property type="evidence" value="ECO:0007669"/>
    <property type="project" value="TreeGrafter"/>
</dbReference>
<keyword evidence="1" id="KW-0175">Coiled coil</keyword>
<dbReference type="FunFam" id="1.10.472.80:FF:000006">
    <property type="entry name" value="TBC1 domain family member 14"/>
    <property type="match status" value="1"/>
</dbReference>
<dbReference type="GO" id="GO:0031410">
    <property type="term" value="C:cytoplasmic vesicle"/>
    <property type="evidence" value="ECO:0007669"/>
    <property type="project" value="UniProtKB-ARBA"/>
</dbReference>
<feature type="compositionally biased region" description="Low complexity" evidence="2">
    <location>
        <begin position="428"/>
        <end position="446"/>
    </location>
</feature>
<dbReference type="Gene3D" id="1.10.10.750">
    <property type="entry name" value="Ypt/Rab-GAP domain of gyp1p, domain 1"/>
    <property type="match status" value="1"/>
</dbReference>
<dbReference type="Proteomes" id="UP000515135">
    <property type="component" value="Unplaced"/>
</dbReference>
<dbReference type="OrthoDB" id="294251at2759"/>
<dbReference type="AlphaFoldDB" id="A0A6P4ZP17"/>
<evidence type="ECO:0000259" key="3">
    <source>
        <dbReference type="PROSITE" id="PS50086"/>
    </source>
</evidence>
<sequence length="852" mass="94427">MKNLPRGEGKGGCRVVENGPVRSVQRPSGADFAIMSAEEIQKRKSSIERDQVVLVAEIARIDDPIEGEVLKASKVPNLEEILRDGTEGGEATDGTKCGNGGGVRDVNRTDQNTADITSSCFEEIDLEGQEGCQDCSQESNNSKQIRPPGASRGTSTISEPNMGRADLNGSPEGHASNTSFTDGKTLILKTSQQGQDTSPESITNGCTLGNAKNGIYGSRPRNDSESSTGVAHPDSQEYPAPVLEVTCEEAFVATVSRDRRVSRTSLDTKSEDLALEGDRLDHVEPEIRRKSATIPRTSTDTSLAQSDAQSFTSISSLSTELSTSASISDTSRSSSLVVDTEDAGFTDISLQGKTIFHERKSSISSTGSSCLDDSTAVVQGAKPKRRGLGMFLSKNLFSRKSSGKTSSEPSLGWRLFRSKQAAHKEASKAAAQQDARSKSASPSPKSTVRRKSTDFIVGSTTALILENRPTNLPPKSAEEEQKHREQYEAMVEEAKRREKKDIKQKMMQLQQQIKHEDTVASAMEVWNSEILNNWDIMKHSRKAQELWWQGLPPSIRGKVWKLAIGNDLNITYELYEIFRARAKDRIKLLCESGPESDEDPSPADWDRESSVELIKLDISRTFPHLCIFQKEEIVDKGTVVKMGGPYHDMLHGVLGAYVCYRPDVGYVQGMSFLAAVLILNMEPADAFVCFANLLNKPCQLAFFRVDSGQMKIYFDTYEVFFEENLPKLYALFQKWKVTPDLYLIDWIFTLYSKSLPLDVASRVWDVFCRDGEEFLFRTALGILLHYEDILVNMDFIQIVQFLTKLPEVIADDKLFQSIAAINMQAKNKKFKEVLSSVKEGVASQNADREKGE</sequence>
<dbReference type="KEGG" id="bbel:109478556"/>
<dbReference type="GO" id="GO:0005773">
    <property type="term" value="C:vacuole"/>
    <property type="evidence" value="ECO:0007669"/>
    <property type="project" value="UniProtKB-ARBA"/>
</dbReference>
<protein>
    <submittedName>
        <fullName evidence="5">TBC1 domain family member 14-like isoform X1</fullName>
    </submittedName>
</protein>
<feature type="region of interest" description="Disordered" evidence="2">
    <location>
        <begin position="131"/>
        <end position="239"/>
    </location>
</feature>
<evidence type="ECO:0000256" key="2">
    <source>
        <dbReference type="SAM" id="MobiDB-lite"/>
    </source>
</evidence>
<dbReference type="InterPro" id="IPR035969">
    <property type="entry name" value="Rab-GAP_TBC_sf"/>
</dbReference>
<evidence type="ECO:0000313" key="4">
    <source>
        <dbReference type="Proteomes" id="UP000515135"/>
    </source>
</evidence>
<feature type="coiled-coil region" evidence="1">
    <location>
        <begin position="477"/>
        <end position="512"/>
    </location>
</feature>
<gene>
    <name evidence="5" type="primary">LOC109478556</name>
</gene>
<feature type="compositionally biased region" description="Polar residues" evidence="2">
    <location>
        <begin position="175"/>
        <end position="207"/>
    </location>
</feature>
<proteinExistence type="predicted"/>
<dbReference type="SMART" id="SM00164">
    <property type="entry name" value="TBC"/>
    <property type="match status" value="1"/>
</dbReference>
<dbReference type="GO" id="GO:0031267">
    <property type="term" value="F:small GTPase binding"/>
    <property type="evidence" value="ECO:0007669"/>
    <property type="project" value="TreeGrafter"/>
</dbReference>
<dbReference type="GO" id="GO:0016192">
    <property type="term" value="P:vesicle-mediated transport"/>
    <property type="evidence" value="ECO:0007669"/>
    <property type="project" value="UniProtKB-ARBA"/>
</dbReference>
<feature type="compositionally biased region" description="Basic and acidic residues" evidence="2">
    <location>
        <begin position="1"/>
        <end position="11"/>
    </location>
</feature>
<dbReference type="PANTHER" id="PTHR47219">
    <property type="entry name" value="RAB GTPASE-ACTIVATING PROTEIN 1-LIKE"/>
    <property type="match status" value="1"/>
</dbReference>
<dbReference type="RefSeq" id="XP_019635734.1">
    <property type="nucleotide sequence ID" value="XM_019780175.1"/>
</dbReference>
<dbReference type="FunFam" id="1.10.10.750:FF:000005">
    <property type="entry name" value="TBC1 domain family member 14"/>
    <property type="match status" value="1"/>
</dbReference>
<name>A0A6P4ZP17_BRABE</name>
<dbReference type="Pfam" id="PF00566">
    <property type="entry name" value="RabGAP-TBC"/>
    <property type="match status" value="1"/>
</dbReference>
<dbReference type="PANTHER" id="PTHR47219:SF15">
    <property type="entry name" value="TBC1 DOMAIN FAMILY MEMBER 12 ISOFORM X1"/>
    <property type="match status" value="1"/>
</dbReference>
<dbReference type="FunFam" id="1.10.8.270:FF:000008">
    <property type="entry name" value="Putative TBC1 domain family member 14"/>
    <property type="match status" value="1"/>
</dbReference>
<feature type="region of interest" description="Disordered" evidence="2">
    <location>
        <begin position="84"/>
        <end position="110"/>
    </location>
</feature>
<accession>A0A6P4ZP17</accession>
<feature type="compositionally biased region" description="Polar residues" evidence="2">
    <location>
        <begin position="134"/>
        <end position="144"/>
    </location>
</feature>
<dbReference type="PROSITE" id="PS50086">
    <property type="entry name" value="TBC_RABGAP"/>
    <property type="match status" value="1"/>
</dbReference>
<dbReference type="SUPFAM" id="SSF47923">
    <property type="entry name" value="Ypt/Rab-GAP domain of gyp1p"/>
    <property type="match status" value="2"/>
</dbReference>
<feature type="domain" description="Rab-GAP TBC" evidence="3">
    <location>
        <begin position="550"/>
        <end position="771"/>
    </location>
</feature>
<dbReference type="Gene3D" id="1.10.472.80">
    <property type="entry name" value="Ypt/Rab-GAP domain of gyp1p, domain 3"/>
    <property type="match status" value="1"/>
</dbReference>